<comment type="caution">
    <text evidence="2">The sequence shown here is derived from an EMBL/GenBank/DDBJ whole genome shotgun (WGS) entry which is preliminary data.</text>
</comment>
<reference evidence="2 3" key="1">
    <citation type="journal article" date="2018" name="Nat. Biotechnol.">
        <title>A standardized bacterial taxonomy based on genome phylogeny substantially revises the tree of life.</title>
        <authorList>
            <person name="Parks D.H."/>
            <person name="Chuvochina M."/>
            <person name="Waite D.W."/>
            <person name="Rinke C."/>
            <person name="Skarshewski A."/>
            <person name="Chaumeil P.A."/>
            <person name="Hugenholtz P."/>
        </authorList>
    </citation>
    <scope>NUCLEOTIDE SEQUENCE [LARGE SCALE GENOMIC DNA]</scope>
    <source>
        <strain evidence="2">UBA9667</strain>
    </source>
</reference>
<dbReference type="EMBL" id="DPVG01000378">
    <property type="protein sequence ID" value="HCK25127.1"/>
    <property type="molecule type" value="Genomic_DNA"/>
</dbReference>
<sequence length="287" mass="32093">MPLYPIILVAISCLYCQPTRSQSVTPRVIITAPQGYAQRLEKALQEKDIATYSCPMIETKVLPEEAKMNQFLKEMQNYDYIAFSSRKAIESFSIALAKHPEAKLYLQQITLCAIGKDAEYLKKELEISDVLLPDEASPMGIVAILKTRPDISGKRIAVLVPWVKDIPEPDVVPDFMRALEAIQMQVTRIDAYTTCASEENIQNRFAELIRTKTASCLVFTSGAEIEVALQTCKKHHLSTDSLEIACFGPYTAAYARKKGLKVSIVAQDFSAFTGLATAIHQYYQNKK</sequence>
<dbReference type="Gene3D" id="3.40.50.10090">
    <property type="match status" value="2"/>
</dbReference>
<proteinExistence type="predicted"/>
<dbReference type="Proteomes" id="UP000263098">
    <property type="component" value="Unassembled WGS sequence"/>
</dbReference>
<dbReference type="PANTHER" id="PTHR38020:SF1">
    <property type="entry name" value="UROPORPHYRINOGEN-III SYNTHASE"/>
    <property type="match status" value="1"/>
</dbReference>
<protein>
    <submittedName>
        <fullName evidence="2">Uroporphyrinogen III synthase</fullName>
    </submittedName>
</protein>
<dbReference type="PANTHER" id="PTHR38020">
    <property type="entry name" value="UROPORPHYRINOGEN-III SYNTHASE"/>
    <property type="match status" value="1"/>
</dbReference>
<dbReference type="Pfam" id="PF02602">
    <property type="entry name" value="HEM4"/>
    <property type="match status" value="1"/>
</dbReference>
<dbReference type="SUPFAM" id="SSF69618">
    <property type="entry name" value="HemD-like"/>
    <property type="match status" value="1"/>
</dbReference>
<dbReference type="GO" id="GO:0004852">
    <property type="term" value="F:uroporphyrinogen-III synthase activity"/>
    <property type="evidence" value="ECO:0007669"/>
    <property type="project" value="InterPro"/>
</dbReference>
<evidence type="ECO:0000259" key="1">
    <source>
        <dbReference type="Pfam" id="PF02602"/>
    </source>
</evidence>
<dbReference type="InterPro" id="IPR036108">
    <property type="entry name" value="4pyrrol_syn_uPrphyn_synt_sf"/>
</dbReference>
<dbReference type="CDD" id="cd06578">
    <property type="entry name" value="HemD"/>
    <property type="match status" value="1"/>
</dbReference>
<organism evidence="2 3">
    <name type="scientific">Bacteroides graminisolvens</name>
    <dbReference type="NCBI Taxonomy" id="477666"/>
    <lineage>
        <taxon>Bacteria</taxon>
        <taxon>Pseudomonadati</taxon>
        <taxon>Bacteroidota</taxon>
        <taxon>Bacteroidia</taxon>
        <taxon>Bacteroidales</taxon>
        <taxon>Bacteroidaceae</taxon>
        <taxon>Bacteroides</taxon>
    </lineage>
</organism>
<dbReference type="AlphaFoldDB" id="A0A3D2SFV7"/>
<evidence type="ECO:0000313" key="3">
    <source>
        <dbReference type="Proteomes" id="UP000263098"/>
    </source>
</evidence>
<name>A0A3D2SFV7_9BACE</name>
<gene>
    <name evidence="2" type="ORF">DHW31_10210</name>
</gene>
<accession>A0A3D2SFV7</accession>
<feature type="domain" description="Tetrapyrrole biosynthesis uroporphyrinogen III synthase" evidence="1">
    <location>
        <begin position="39"/>
        <end position="270"/>
    </location>
</feature>
<dbReference type="GO" id="GO:0033014">
    <property type="term" value="P:tetrapyrrole biosynthetic process"/>
    <property type="evidence" value="ECO:0007669"/>
    <property type="project" value="InterPro"/>
</dbReference>
<dbReference type="InterPro" id="IPR003754">
    <property type="entry name" value="4pyrrol_synth_uPrphyn_synth"/>
</dbReference>
<evidence type="ECO:0000313" key="2">
    <source>
        <dbReference type="EMBL" id="HCK25127.1"/>
    </source>
</evidence>